<evidence type="ECO:0000313" key="3">
    <source>
        <dbReference type="Proteomes" id="UP001518989"/>
    </source>
</evidence>
<gene>
    <name evidence="2" type="ORF">IAI61_19255</name>
</gene>
<name>A0ABS3KUM3_9PROT</name>
<dbReference type="RefSeq" id="WP_207419350.1">
    <property type="nucleotide sequence ID" value="NZ_CP061177.1"/>
</dbReference>
<reference evidence="2 3" key="1">
    <citation type="submission" date="2020-09" db="EMBL/GenBank/DDBJ databases">
        <title>Roseomonas.</title>
        <authorList>
            <person name="Zhu W."/>
        </authorList>
    </citation>
    <scope>NUCLEOTIDE SEQUENCE [LARGE SCALE GENOMIC DNA]</scope>
    <source>
        <strain evidence="2 3">573</strain>
    </source>
</reference>
<evidence type="ECO:0000313" key="2">
    <source>
        <dbReference type="EMBL" id="MBO1081172.1"/>
    </source>
</evidence>
<keyword evidence="3" id="KW-1185">Reference proteome</keyword>
<dbReference type="Proteomes" id="UP001518989">
    <property type="component" value="Unassembled WGS sequence"/>
</dbReference>
<feature type="compositionally biased region" description="Acidic residues" evidence="1">
    <location>
        <begin position="89"/>
        <end position="101"/>
    </location>
</feature>
<proteinExistence type="predicted"/>
<evidence type="ECO:0008006" key="4">
    <source>
        <dbReference type="Google" id="ProtNLM"/>
    </source>
</evidence>
<feature type="region of interest" description="Disordered" evidence="1">
    <location>
        <begin position="55"/>
        <end position="101"/>
    </location>
</feature>
<protein>
    <recommendedName>
        <fullName evidence="4">Glutamine amidotransferase</fullName>
    </recommendedName>
</protein>
<sequence>MYTLEIGGQPTAIMNADEADARAILEADGFLDDLKTLTTEGKPIWDGKAPLNLRASTEDEVAEFEASEDEDEEEEEDEDSATVLFLVPLDDDEEDEDDEEA</sequence>
<comment type="caution">
    <text evidence="2">The sequence shown here is derived from an EMBL/GenBank/DDBJ whole genome shotgun (WGS) entry which is preliminary data.</text>
</comment>
<organism evidence="2 3">
    <name type="scientific">Roseomonas haemaphysalidis</name>
    <dbReference type="NCBI Taxonomy" id="2768162"/>
    <lineage>
        <taxon>Bacteria</taxon>
        <taxon>Pseudomonadati</taxon>
        <taxon>Pseudomonadota</taxon>
        <taxon>Alphaproteobacteria</taxon>
        <taxon>Acetobacterales</taxon>
        <taxon>Roseomonadaceae</taxon>
        <taxon>Roseomonas</taxon>
    </lineage>
</organism>
<accession>A0ABS3KUM3</accession>
<dbReference type="EMBL" id="JACTNG010000013">
    <property type="protein sequence ID" value="MBO1081172.1"/>
    <property type="molecule type" value="Genomic_DNA"/>
</dbReference>
<feature type="compositionally biased region" description="Acidic residues" evidence="1">
    <location>
        <begin position="58"/>
        <end position="80"/>
    </location>
</feature>
<evidence type="ECO:0000256" key="1">
    <source>
        <dbReference type="SAM" id="MobiDB-lite"/>
    </source>
</evidence>